<feature type="binding site" evidence="4">
    <location>
        <position position="250"/>
    </location>
    <ligand>
        <name>substrate</name>
    </ligand>
</feature>
<dbReference type="SUPFAM" id="SSF48208">
    <property type="entry name" value="Six-hairpin glycosidases"/>
    <property type="match status" value="1"/>
</dbReference>
<dbReference type="Proteomes" id="UP000283850">
    <property type="component" value="Unassembled WGS sequence"/>
</dbReference>
<feature type="binding site" evidence="4">
    <location>
        <position position="115"/>
    </location>
    <ligand>
        <name>substrate</name>
    </ligand>
</feature>
<keyword evidence="1 5" id="KW-0378">Hydrolase</keyword>
<dbReference type="PANTHER" id="PTHR36845:SF1">
    <property type="entry name" value="HYDROLASE, PUTATIVE (AFU_ORTHOLOGUE AFUA_7G05090)-RELATED"/>
    <property type="match status" value="1"/>
</dbReference>
<feature type="active site" description="Proton donor" evidence="3">
    <location>
        <position position="174"/>
    </location>
</feature>
<dbReference type="PROSITE" id="PS51257">
    <property type="entry name" value="PROKAR_LIPOPROTEIN"/>
    <property type="match status" value="1"/>
</dbReference>
<dbReference type="AlphaFoldDB" id="A0A412YBS3"/>
<dbReference type="InterPro" id="IPR012341">
    <property type="entry name" value="6hp_glycosidase-like_sf"/>
</dbReference>
<dbReference type="InterPro" id="IPR010905">
    <property type="entry name" value="Glyco_hydro_88"/>
</dbReference>
<sequence>MKIPILCIISMAILLISCGNVKQEPLSEVIEYGLTVATEQTLFLAKEVSRREGQLPRTYEDNEIKTSSYRAWISGFFPGVLWYLYENNPMDEIRKYAEMYTERVEEAKKITNNHDLGFMLYCSFGNGYRLTGNSHYLDVMKTGAQSLVTRYDKTVLAIKSWESSSEWQFPVIIDNMMNLEFLLFMAKESQNESYRNISDNHARTTLKNHFRSDYSSYHVVSYDTITGIPHAKNTHQGYADSSAWARGQAWGLYGYTMMYRETNRSEYLEQARGVASFIMNHPNMPVDKVPYWDFNAPDIPNTVRDASAAAIIASALIELSQLDNSIEAPKYLEYAKEQIRSLTSSTYLAKPGTNGGFILRHSTGNYNKNSEVDVPLTYADYYYVEALLRLKKLQNEN</sequence>
<feature type="binding site" evidence="4">
    <location>
        <position position="174"/>
    </location>
    <ligand>
        <name>substrate</name>
    </ligand>
</feature>
<evidence type="ECO:0000256" key="2">
    <source>
        <dbReference type="ARBA" id="ARBA00038358"/>
    </source>
</evidence>
<evidence type="ECO:0000256" key="3">
    <source>
        <dbReference type="PIRSR" id="PIRSR610905-1"/>
    </source>
</evidence>
<dbReference type="EMBL" id="QRZF01000005">
    <property type="protein sequence ID" value="RGV54843.1"/>
    <property type="molecule type" value="Genomic_DNA"/>
</dbReference>
<comment type="similarity">
    <text evidence="2">Belongs to the glycosyl hydrolase 88 family.</text>
</comment>
<protein>
    <submittedName>
        <fullName evidence="5">Glucuronyl hydrolase</fullName>
    </submittedName>
</protein>
<dbReference type="PANTHER" id="PTHR36845">
    <property type="entry name" value="HYDROLASE, PUTATIVE (AFU_ORTHOLOGUE AFUA_7G05090)-RELATED"/>
    <property type="match status" value="1"/>
</dbReference>
<evidence type="ECO:0000256" key="1">
    <source>
        <dbReference type="ARBA" id="ARBA00022801"/>
    </source>
</evidence>
<feature type="binding site" evidence="4">
    <location>
        <position position="246"/>
    </location>
    <ligand>
        <name>substrate</name>
    </ligand>
</feature>
<gene>
    <name evidence="5" type="ORF">DWW10_08740</name>
</gene>
<reference evidence="5 6" key="1">
    <citation type="submission" date="2018-08" db="EMBL/GenBank/DDBJ databases">
        <title>A genome reference for cultivated species of the human gut microbiota.</title>
        <authorList>
            <person name="Zou Y."/>
            <person name="Xue W."/>
            <person name="Luo G."/>
        </authorList>
    </citation>
    <scope>NUCLEOTIDE SEQUENCE [LARGE SCALE GENOMIC DNA]</scope>
    <source>
        <strain evidence="5 6">AF14-32</strain>
    </source>
</reference>
<dbReference type="RefSeq" id="WP_118420819.1">
    <property type="nucleotide sequence ID" value="NZ_QRZF01000005.1"/>
</dbReference>
<evidence type="ECO:0000313" key="5">
    <source>
        <dbReference type="EMBL" id="RGV54843.1"/>
    </source>
</evidence>
<feature type="binding site" evidence="4">
    <location>
        <position position="234"/>
    </location>
    <ligand>
        <name>substrate</name>
    </ligand>
</feature>
<feature type="active site" description="Nucleophile" evidence="3">
    <location>
        <position position="115"/>
    </location>
</feature>
<name>A0A412YBS3_9BACE</name>
<accession>A0A412YBS3</accession>
<dbReference type="GO" id="GO:0000272">
    <property type="term" value="P:polysaccharide catabolic process"/>
    <property type="evidence" value="ECO:0007669"/>
    <property type="project" value="TreeGrafter"/>
</dbReference>
<dbReference type="InterPro" id="IPR052369">
    <property type="entry name" value="UG_Glycosaminoglycan_Hydrolase"/>
</dbReference>
<evidence type="ECO:0000256" key="4">
    <source>
        <dbReference type="PIRSR" id="PIRSR610905-2"/>
    </source>
</evidence>
<dbReference type="InterPro" id="IPR008928">
    <property type="entry name" value="6-hairpin_glycosidase_sf"/>
</dbReference>
<dbReference type="Gene3D" id="1.50.10.10">
    <property type="match status" value="1"/>
</dbReference>
<organism evidence="5 6">
    <name type="scientific">Bacteroides intestinalis</name>
    <dbReference type="NCBI Taxonomy" id="329854"/>
    <lineage>
        <taxon>Bacteria</taxon>
        <taxon>Pseudomonadati</taxon>
        <taxon>Bacteroidota</taxon>
        <taxon>Bacteroidia</taxon>
        <taxon>Bacteroidales</taxon>
        <taxon>Bacteroidaceae</taxon>
        <taxon>Bacteroides</taxon>
    </lineage>
</organism>
<evidence type="ECO:0000313" key="6">
    <source>
        <dbReference type="Proteomes" id="UP000283850"/>
    </source>
</evidence>
<comment type="caution">
    <text evidence="5">The sequence shown here is derived from an EMBL/GenBank/DDBJ whole genome shotgun (WGS) entry which is preliminary data.</text>
</comment>
<dbReference type="GO" id="GO:0052757">
    <property type="term" value="F:chondroitin hydrolase activity"/>
    <property type="evidence" value="ECO:0007669"/>
    <property type="project" value="TreeGrafter"/>
</dbReference>
<proteinExistence type="inferred from homology"/>
<dbReference type="Pfam" id="PF07470">
    <property type="entry name" value="Glyco_hydro_88"/>
    <property type="match status" value="1"/>
</dbReference>